<sequence>MNILKIAFRNLNRQKRRSVLLVIAIVFAFFIVTFIDGMSAGAMKSMEYQLAKVIGGHVYILGAEKPQDRDEDDSANMLLRPESIALAQKTVKEAGIEVLYTTARTTIEGSFIFEGKTLQSRVSGCKFDEEKELHDSIAFKEGSWEGMKKENALLIPEKTAKALDLKLHDIVIFDGKTLQGQLTAAEFQVEGISVDRGAFDQQNLYSNFDFVNKIGLAPEGSINAYGLFLKDGSKQEEAATLLEQTLKQYAPVTDRTLAVQNNPTSPSQDIIAQLERGKWEGTRYAVLSFYDFAPQMVTMVRTVKLISLALLLVLLLITMIGISNTFRMIVHERKGEIGTMRSCGVKRSGIRMLFLGEAGLLSVIGSIAGLFFAVIVMQIIAFIPVSTESAFNLFTTNGHFLWILSPLNTAVKFLLTAILAVLAAVQPAASAANMIPAEALRTTK</sequence>
<dbReference type="PANTHER" id="PTHR30572">
    <property type="entry name" value="MEMBRANE COMPONENT OF TRANSPORTER-RELATED"/>
    <property type="match status" value="1"/>
</dbReference>
<keyword evidence="5 7" id="KW-0472">Membrane</keyword>
<reference evidence="9 10" key="1">
    <citation type="submission" date="2013-08" db="EMBL/GenBank/DDBJ databases">
        <authorList>
            <person name="Weinstock G."/>
            <person name="Sodergren E."/>
            <person name="Wylie T."/>
            <person name="Fulton L."/>
            <person name="Fulton R."/>
            <person name="Fronick C."/>
            <person name="O'Laughlin M."/>
            <person name="Godfrey J."/>
            <person name="Miner T."/>
            <person name="Herter B."/>
            <person name="Appelbaum E."/>
            <person name="Cordes M."/>
            <person name="Lek S."/>
            <person name="Wollam A."/>
            <person name="Pepin K.H."/>
            <person name="Palsikar V.B."/>
            <person name="Mitreva M."/>
            <person name="Wilson R.K."/>
        </authorList>
    </citation>
    <scope>NUCLEOTIDE SEQUENCE [LARGE SCALE GENOMIC DNA]</scope>
    <source>
        <strain evidence="9 10">ATCC 700332</strain>
    </source>
</reference>
<comment type="subcellular location">
    <subcellularLocation>
        <location evidence="1">Cell membrane</location>
        <topology evidence="1">Multi-pass membrane protein</topology>
    </subcellularLocation>
</comment>
<evidence type="ECO:0000256" key="7">
    <source>
        <dbReference type="SAM" id="Phobius"/>
    </source>
</evidence>
<evidence type="ECO:0000256" key="3">
    <source>
        <dbReference type="ARBA" id="ARBA00022692"/>
    </source>
</evidence>
<evidence type="ECO:0000313" key="9">
    <source>
        <dbReference type="EMBL" id="ERJ92107.1"/>
    </source>
</evidence>
<evidence type="ECO:0000256" key="1">
    <source>
        <dbReference type="ARBA" id="ARBA00004651"/>
    </source>
</evidence>
<dbReference type="EMBL" id="AWVH01000039">
    <property type="protein sequence ID" value="ERJ92107.1"/>
    <property type="molecule type" value="Genomic_DNA"/>
</dbReference>
<feature type="transmembrane region" description="Helical" evidence="7">
    <location>
        <begin position="305"/>
        <end position="330"/>
    </location>
</feature>
<keyword evidence="3 7" id="KW-0812">Transmembrane</keyword>
<feature type="transmembrane region" description="Helical" evidence="7">
    <location>
        <begin position="400"/>
        <end position="425"/>
    </location>
</feature>
<organism evidence="9 10">
    <name type="scientific">Treponema lecithinolyticum ATCC 700332</name>
    <dbReference type="NCBI Taxonomy" id="1321815"/>
    <lineage>
        <taxon>Bacteria</taxon>
        <taxon>Pseudomonadati</taxon>
        <taxon>Spirochaetota</taxon>
        <taxon>Spirochaetia</taxon>
        <taxon>Spirochaetales</taxon>
        <taxon>Treponemataceae</taxon>
        <taxon>Treponema</taxon>
    </lineage>
</organism>
<dbReference type="InterPro" id="IPR003838">
    <property type="entry name" value="ABC3_permease_C"/>
</dbReference>
<accession>A0ABN0NXH3</accession>
<evidence type="ECO:0000256" key="4">
    <source>
        <dbReference type="ARBA" id="ARBA00022989"/>
    </source>
</evidence>
<protein>
    <submittedName>
        <fullName evidence="9">Efflux ABC transporter, permease protein</fullName>
    </submittedName>
</protein>
<gene>
    <name evidence="9" type="ORF">HMPREF9193_01768</name>
</gene>
<name>A0ABN0NXH3_TRELE</name>
<feature type="transmembrane region" description="Helical" evidence="7">
    <location>
        <begin position="20"/>
        <end position="43"/>
    </location>
</feature>
<proteinExistence type="inferred from homology"/>
<keyword evidence="2" id="KW-1003">Cell membrane</keyword>
<dbReference type="InterPro" id="IPR050250">
    <property type="entry name" value="Macrolide_Exporter_MacB"/>
</dbReference>
<dbReference type="Proteomes" id="UP000016649">
    <property type="component" value="Unassembled WGS sequence"/>
</dbReference>
<evidence type="ECO:0000256" key="6">
    <source>
        <dbReference type="ARBA" id="ARBA00038076"/>
    </source>
</evidence>
<feature type="domain" description="ABC3 transporter permease C-terminal" evidence="8">
    <location>
        <begin position="310"/>
        <end position="433"/>
    </location>
</feature>
<evidence type="ECO:0000259" key="8">
    <source>
        <dbReference type="Pfam" id="PF02687"/>
    </source>
</evidence>
<evidence type="ECO:0000256" key="2">
    <source>
        <dbReference type="ARBA" id="ARBA00022475"/>
    </source>
</evidence>
<keyword evidence="4 7" id="KW-1133">Transmembrane helix</keyword>
<comment type="caution">
    <text evidence="9">The sequence shown here is derived from an EMBL/GenBank/DDBJ whole genome shotgun (WGS) entry which is preliminary data.</text>
</comment>
<keyword evidence="10" id="KW-1185">Reference proteome</keyword>
<comment type="similarity">
    <text evidence="6">Belongs to the ABC-4 integral membrane protein family.</text>
</comment>
<dbReference type="Pfam" id="PF02687">
    <property type="entry name" value="FtsX"/>
    <property type="match status" value="1"/>
</dbReference>
<dbReference type="PANTHER" id="PTHR30572:SF4">
    <property type="entry name" value="ABC TRANSPORTER PERMEASE YTRF"/>
    <property type="match status" value="1"/>
</dbReference>
<dbReference type="RefSeq" id="WP_021687966.1">
    <property type="nucleotide sequence ID" value="NZ_KI260569.1"/>
</dbReference>
<evidence type="ECO:0000313" key="10">
    <source>
        <dbReference type="Proteomes" id="UP000016649"/>
    </source>
</evidence>
<feature type="transmembrane region" description="Helical" evidence="7">
    <location>
        <begin position="351"/>
        <end position="380"/>
    </location>
</feature>
<evidence type="ECO:0000256" key="5">
    <source>
        <dbReference type="ARBA" id="ARBA00023136"/>
    </source>
</evidence>